<dbReference type="RefSeq" id="WP_084018054.1">
    <property type="nucleotide sequence ID" value="NZ_FWXS01000009.1"/>
</dbReference>
<evidence type="ECO:0000313" key="3">
    <source>
        <dbReference type="Proteomes" id="UP000192393"/>
    </source>
</evidence>
<dbReference type="Proteomes" id="UP000192393">
    <property type="component" value="Unassembled WGS sequence"/>
</dbReference>
<dbReference type="Gene3D" id="3.40.50.1820">
    <property type="entry name" value="alpha/beta hydrolase"/>
    <property type="match status" value="1"/>
</dbReference>
<dbReference type="STRING" id="1434700.SAMN06296427_10921"/>
<name>A0A1W2C7J5_9FLAO</name>
<organism evidence="2 3">
    <name type="scientific">Moheibacter sediminis</name>
    <dbReference type="NCBI Taxonomy" id="1434700"/>
    <lineage>
        <taxon>Bacteria</taxon>
        <taxon>Pseudomonadati</taxon>
        <taxon>Bacteroidota</taxon>
        <taxon>Flavobacteriia</taxon>
        <taxon>Flavobacteriales</taxon>
        <taxon>Weeksellaceae</taxon>
        <taxon>Moheibacter</taxon>
    </lineage>
</organism>
<dbReference type="EMBL" id="FWXS01000009">
    <property type="protein sequence ID" value="SMC81110.1"/>
    <property type="molecule type" value="Genomic_DNA"/>
</dbReference>
<dbReference type="Pfam" id="PF00561">
    <property type="entry name" value="Abhydrolase_1"/>
    <property type="match status" value="1"/>
</dbReference>
<reference evidence="2 3" key="1">
    <citation type="submission" date="2017-04" db="EMBL/GenBank/DDBJ databases">
        <authorList>
            <person name="Afonso C.L."/>
            <person name="Miller P.J."/>
            <person name="Scott M.A."/>
            <person name="Spackman E."/>
            <person name="Goraichik I."/>
            <person name="Dimitrov K.M."/>
            <person name="Suarez D.L."/>
            <person name="Swayne D.E."/>
        </authorList>
    </citation>
    <scope>NUCLEOTIDE SEQUENCE [LARGE SCALE GENOMIC DNA]</scope>
    <source>
        <strain evidence="2 3">CGMCC 1.12708</strain>
    </source>
</reference>
<dbReference type="InterPro" id="IPR050266">
    <property type="entry name" value="AB_hydrolase_sf"/>
</dbReference>
<dbReference type="InterPro" id="IPR000073">
    <property type="entry name" value="AB_hydrolase_1"/>
</dbReference>
<dbReference type="AlphaFoldDB" id="A0A1W2C7J5"/>
<sequence>MLNYEEKGEGRAVVLLHGYLENLRMWKSIGNELSKIYKVVKIDLPGHGKSKTYGKIHTMEFMAEKVNAVLDELKIEDPILIGHSMGGYVTLAFTELFPKKLKGFILLNSTSLPDSEEKKEQRLKAVETAQRNFDALVKMSIPNLFAEKKREFLKEEMEFAKELARETPIEGVTAALLGMRERPDRTNVLLSFKGAKGLVMGKYDQAVNPEELKKIIPEESNILVTELEAAHMAHLEVPEHTLNFLFDFLSDVWE</sequence>
<proteinExistence type="predicted"/>
<feature type="domain" description="AB hydrolase-1" evidence="1">
    <location>
        <begin position="12"/>
        <end position="156"/>
    </location>
</feature>
<evidence type="ECO:0000313" key="2">
    <source>
        <dbReference type="EMBL" id="SMC81110.1"/>
    </source>
</evidence>
<protein>
    <submittedName>
        <fullName evidence="2">Pimeloyl-ACP methyl ester carboxylesterase</fullName>
    </submittedName>
</protein>
<dbReference type="PRINTS" id="PR00111">
    <property type="entry name" value="ABHYDROLASE"/>
</dbReference>
<dbReference type="OrthoDB" id="252464at2"/>
<accession>A0A1W2C7J5</accession>
<gene>
    <name evidence="2" type="ORF">SAMN06296427_10921</name>
</gene>
<evidence type="ECO:0000259" key="1">
    <source>
        <dbReference type="Pfam" id="PF00561"/>
    </source>
</evidence>
<dbReference type="PANTHER" id="PTHR43798">
    <property type="entry name" value="MONOACYLGLYCEROL LIPASE"/>
    <property type="match status" value="1"/>
</dbReference>
<dbReference type="InterPro" id="IPR029058">
    <property type="entry name" value="AB_hydrolase_fold"/>
</dbReference>
<dbReference type="SUPFAM" id="SSF53474">
    <property type="entry name" value="alpha/beta-Hydrolases"/>
    <property type="match status" value="1"/>
</dbReference>
<keyword evidence="3" id="KW-1185">Reference proteome</keyword>